<dbReference type="AlphaFoldDB" id="A0A1Y3TYE9"/>
<accession>A0A1Y3TYE9</accession>
<dbReference type="Proteomes" id="UP000196560">
    <property type="component" value="Unassembled WGS sequence"/>
</dbReference>
<sequence>MALFDPVLIELADHIENPGDNYPVAGTVDAPSYSVGEKEFALDDGISYDVVLTHTGDGVLVTGLVRAGATGACDLCLEPAHIDIAGEIQEYYLFEEPDDPDAYEDGFEVVSPERVIDLSGPIADAVIMDTPFVVLCRPDCKGLCPTCGANLNEGPCGCAEREAEERAMSDDNPFAVLKNLKLDD</sequence>
<dbReference type="InterPro" id="IPR003772">
    <property type="entry name" value="YceD"/>
</dbReference>
<protein>
    <recommendedName>
        <fullName evidence="3">Metal-binding protein</fullName>
    </recommendedName>
</protein>
<organism evidence="1 2">
    <name type="scientific">Enorma massiliensis</name>
    <dbReference type="NCBI Taxonomy" id="1472761"/>
    <lineage>
        <taxon>Bacteria</taxon>
        <taxon>Bacillati</taxon>
        <taxon>Actinomycetota</taxon>
        <taxon>Coriobacteriia</taxon>
        <taxon>Coriobacteriales</taxon>
        <taxon>Coriobacteriaceae</taxon>
        <taxon>Enorma</taxon>
    </lineage>
</organism>
<dbReference type="PANTHER" id="PTHR34374">
    <property type="entry name" value="LARGE RIBOSOMAL RNA SUBUNIT ACCUMULATION PROTEIN YCED HOMOLOG 1, CHLOROPLASTIC"/>
    <property type="match status" value="1"/>
</dbReference>
<comment type="caution">
    <text evidence="1">The sequence shown here is derived from an EMBL/GenBank/DDBJ whole genome shotgun (WGS) entry which is preliminary data.</text>
</comment>
<dbReference type="PANTHER" id="PTHR34374:SF1">
    <property type="entry name" value="LARGE RIBOSOMAL RNA SUBUNIT ACCUMULATION PROTEIN YCED HOMOLOG 1, CHLOROPLASTIC"/>
    <property type="match status" value="1"/>
</dbReference>
<dbReference type="Pfam" id="PF02620">
    <property type="entry name" value="YceD"/>
    <property type="match status" value="1"/>
</dbReference>
<name>A0A1Y3TYE9_9ACTN</name>
<dbReference type="STRING" id="1118060.GCA_000311845_01140"/>
<reference evidence="2" key="1">
    <citation type="submission" date="2017-04" db="EMBL/GenBank/DDBJ databases">
        <title>Function of individual gut microbiota members based on whole genome sequencing of pure cultures obtained from chicken caecum.</title>
        <authorList>
            <person name="Medvecky M."/>
            <person name="Cejkova D."/>
            <person name="Polansky O."/>
            <person name="Karasova D."/>
            <person name="Kubasova T."/>
            <person name="Cizek A."/>
            <person name="Rychlik I."/>
        </authorList>
    </citation>
    <scope>NUCLEOTIDE SEQUENCE [LARGE SCALE GENOMIC DNA]</scope>
    <source>
        <strain evidence="2">An70</strain>
    </source>
</reference>
<evidence type="ECO:0000313" key="2">
    <source>
        <dbReference type="Proteomes" id="UP000196560"/>
    </source>
</evidence>
<gene>
    <name evidence="1" type="ORF">B5G21_09245</name>
</gene>
<proteinExistence type="predicted"/>
<evidence type="ECO:0000313" key="1">
    <source>
        <dbReference type="EMBL" id="OUN41614.1"/>
    </source>
</evidence>
<evidence type="ECO:0008006" key="3">
    <source>
        <dbReference type="Google" id="ProtNLM"/>
    </source>
</evidence>
<keyword evidence="2" id="KW-1185">Reference proteome</keyword>
<dbReference type="EMBL" id="NFHO01000012">
    <property type="protein sequence ID" value="OUN41614.1"/>
    <property type="molecule type" value="Genomic_DNA"/>
</dbReference>
<dbReference type="eggNOG" id="COG1399">
    <property type="taxonomic scope" value="Bacteria"/>
</dbReference>
<dbReference type="RefSeq" id="WP_087186941.1">
    <property type="nucleotide sequence ID" value="NZ_NFHO01000012.1"/>
</dbReference>